<keyword evidence="1" id="KW-0472">Membrane</keyword>
<evidence type="ECO:0000313" key="2">
    <source>
        <dbReference type="EMBL" id="SEP06907.1"/>
    </source>
</evidence>
<dbReference type="STRING" id="673521.SAMN05660991_03113"/>
<evidence type="ECO:0000256" key="1">
    <source>
        <dbReference type="SAM" id="Phobius"/>
    </source>
</evidence>
<keyword evidence="1" id="KW-0812">Transmembrane</keyword>
<evidence type="ECO:0000313" key="3">
    <source>
        <dbReference type="Proteomes" id="UP000198960"/>
    </source>
</evidence>
<keyword evidence="1" id="KW-1133">Transmembrane helix</keyword>
<keyword evidence="3" id="KW-1185">Reference proteome</keyword>
<feature type="transmembrane region" description="Helical" evidence="1">
    <location>
        <begin position="125"/>
        <end position="144"/>
    </location>
</feature>
<feature type="transmembrane region" description="Helical" evidence="1">
    <location>
        <begin position="273"/>
        <end position="294"/>
    </location>
</feature>
<feature type="transmembrane region" description="Helical" evidence="1">
    <location>
        <begin position="577"/>
        <end position="600"/>
    </location>
</feature>
<feature type="transmembrane region" description="Helical" evidence="1">
    <location>
        <begin position="394"/>
        <end position="413"/>
    </location>
</feature>
<proteinExistence type="predicted"/>
<reference evidence="3" key="1">
    <citation type="submission" date="2016-10" db="EMBL/GenBank/DDBJ databases">
        <authorList>
            <person name="Varghese N."/>
            <person name="Submissions S."/>
        </authorList>
    </citation>
    <scope>NUCLEOTIDE SEQUENCE [LARGE SCALE GENOMIC DNA]</scope>
    <source>
        <strain evidence="3">DSM 45413</strain>
    </source>
</reference>
<protein>
    <submittedName>
        <fullName evidence="2">Uncharacterized protein</fullName>
    </submittedName>
</protein>
<organism evidence="2 3">
    <name type="scientific">Trujillonella endophytica</name>
    <dbReference type="NCBI Taxonomy" id="673521"/>
    <lineage>
        <taxon>Bacteria</taxon>
        <taxon>Bacillati</taxon>
        <taxon>Actinomycetota</taxon>
        <taxon>Actinomycetes</taxon>
        <taxon>Geodermatophilales</taxon>
        <taxon>Geodermatophilaceae</taxon>
        <taxon>Trujillonella</taxon>
    </lineage>
</organism>
<sequence length="629" mass="65450">MYHLPMSHDRCSILVVSTTTSSVLAADSRPAGGAALGEVALATGIGALLTVVLLGLVYLHRTRRTTLLTRVGGRLGRATGVPDWVALPTVLTTISLLVALLGMLWDISLHIGVGRDEGPLANPAHYLILFGLFGVFAGGVLACAMPLDGPPGPAAVHFIRGWDVPVGGVLIGAAGFYALLGFPLDDVWHRLFGQDVTLWGPTHLMLITGAGLSIVGLLVLEMEGHGGASSDDGDRKVGRIGRFVRQGSAMGGLLLGLSVFQGEYDFDVPQFRLVLEPFMIAGAAGLALVAARLWMGRGGALMAAAFFLVVRGLIALVVGIGFDEITPTFPLYLGSAVAVELLALGLTPARRPLLFGAVAGVLVGTVGTATEWGWTHLVQTLSWNSDVLVEGTVMAVVAGVAGGLLGTLLALGLRRRLPRAAVARTVLVACLLALAAGVTNGLVATVPEDVEATFTVTDVTTDPRTADITVRLSPAGAVDDPAWVQITAWQGDGLVVDDLERIGPGEYRTTEPVPLHGSWKTLLRVHDGRRLYAVPIYLPADEAIPADGIPAEDGVTRGAIPEIDVLQRELKESGGGLWAPANLVVLACTLALIAGISWGVGRYSRRGSAGERFPDAPVAGPVPSDAGAR</sequence>
<accession>A0A1H8UVA8</accession>
<feature type="transmembrane region" description="Helical" evidence="1">
    <location>
        <begin position="164"/>
        <end position="184"/>
    </location>
</feature>
<feature type="transmembrane region" description="Helical" evidence="1">
    <location>
        <begin position="41"/>
        <end position="60"/>
    </location>
</feature>
<feature type="transmembrane region" description="Helical" evidence="1">
    <location>
        <begin position="243"/>
        <end position="261"/>
    </location>
</feature>
<dbReference type="AlphaFoldDB" id="A0A1H8UVA8"/>
<feature type="transmembrane region" description="Helical" evidence="1">
    <location>
        <begin position="81"/>
        <end position="105"/>
    </location>
</feature>
<feature type="transmembrane region" description="Helical" evidence="1">
    <location>
        <begin position="353"/>
        <end position="374"/>
    </location>
</feature>
<dbReference type="EMBL" id="FOEE01000009">
    <property type="protein sequence ID" value="SEP06907.1"/>
    <property type="molecule type" value="Genomic_DNA"/>
</dbReference>
<feature type="transmembrane region" description="Helical" evidence="1">
    <location>
        <begin position="301"/>
        <end position="322"/>
    </location>
</feature>
<name>A0A1H8UVA8_9ACTN</name>
<dbReference type="Proteomes" id="UP000198960">
    <property type="component" value="Unassembled WGS sequence"/>
</dbReference>
<feature type="transmembrane region" description="Helical" evidence="1">
    <location>
        <begin position="425"/>
        <end position="446"/>
    </location>
</feature>
<feature type="transmembrane region" description="Helical" evidence="1">
    <location>
        <begin position="204"/>
        <end position="222"/>
    </location>
</feature>
<feature type="transmembrane region" description="Helical" evidence="1">
    <location>
        <begin position="328"/>
        <end position="346"/>
    </location>
</feature>
<gene>
    <name evidence="2" type="ORF">SAMN05660991_03113</name>
</gene>